<dbReference type="InterPro" id="IPR027275">
    <property type="entry name" value="PRC-brl_dom"/>
</dbReference>
<evidence type="ECO:0000259" key="1">
    <source>
        <dbReference type="Pfam" id="PF05239"/>
    </source>
</evidence>
<dbReference type="AlphaFoldDB" id="A0A935Q3G6"/>
<name>A0A935Q3G6_9PROT</name>
<dbReference type="Proteomes" id="UP000697998">
    <property type="component" value="Unassembled WGS sequence"/>
</dbReference>
<sequence>MWASTLLDYTIYSHEGEKVGDIKDFMLDVRSGKVLYALLSFGAIVGMGEKVFPVPWDALTVDARQERVVLNVAKAGLQDAPGFHKNSSPNIADPSWVREIHLYYGIRHQHQNAQG</sequence>
<evidence type="ECO:0000313" key="3">
    <source>
        <dbReference type="Proteomes" id="UP000697998"/>
    </source>
</evidence>
<comment type="caution">
    <text evidence="2">The sequence shown here is derived from an EMBL/GenBank/DDBJ whole genome shotgun (WGS) entry which is preliminary data.</text>
</comment>
<dbReference type="Gene3D" id="2.30.30.240">
    <property type="entry name" value="PRC-barrel domain"/>
    <property type="match status" value="1"/>
</dbReference>
<protein>
    <submittedName>
        <fullName evidence="2">PRC-barrel domain-containing protein</fullName>
    </submittedName>
</protein>
<feature type="domain" description="PRC-barrel" evidence="1">
    <location>
        <begin position="3"/>
        <end position="74"/>
    </location>
</feature>
<dbReference type="Pfam" id="PF05239">
    <property type="entry name" value="PRC"/>
    <property type="match status" value="1"/>
</dbReference>
<dbReference type="InterPro" id="IPR011033">
    <property type="entry name" value="PRC_barrel-like_sf"/>
</dbReference>
<dbReference type="SUPFAM" id="SSF50346">
    <property type="entry name" value="PRC-barrel domain"/>
    <property type="match status" value="1"/>
</dbReference>
<reference evidence="2 3" key="1">
    <citation type="submission" date="2020-10" db="EMBL/GenBank/DDBJ databases">
        <title>Connecting structure to function with the recovery of over 1000 high-quality activated sludge metagenome-assembled genomes encoding full-length rRNA genes using long-read sequencing.</title>
        <authorList>
            <person name="Singleton C.M."/>
            <person name="Petriglieri F."/>
            <person name="Kristensen J.M."/>
            <person name="Kirkegaard R.H."/>
            <person name="Michaelsen T.Y."/>
            <person name="Andersen M.H."/>
            <person name="Karst S.M."/>
            <person name="Dueholm M.S."/>
            <person name="Nielsen P.H."/>
            <person name="Albertsen M."/>
        </authorList>
    </citation>
    <scope>NUCLEOTIDE SEQUENCE [LARGE SCALE GENOMIC DNA]</scope>
    <source>
        <strain evidence="2">EsbW_18-Q3-R4-48_BATAC.285</strain>
    </source>
</reference>
<gene>
    <name evidence="2" type="ORF">IPJ27_22060</name>
</gene>
<proteinExistence type="predicted"/>
<organism evidence="2 3">
    <name type="scientific">Candidatus Accumulibacter proximus</name>
    <dbReference type="NCBI Taxonomy" id="2954385"/>
    <lineage>
        <taxon>Bacteria</taxon>
        <taxon>Pseudomonadati</taxon>
        <taxon>Pseudomonadota</taxon>
        <taxon>Betaproteobacteria</taxon>
        <taxon>Candidatus Accumulibacter</taxon>
    </lineage>
</organism>
<accession>A0A935Q3G6</accession>
<dbReference type="PANTHER" id="PTHR36505:SF1">
    <property type="entry name" value="BLR1072 PROTEIN"/>
    <property type="match status" value="1"/>
</dbReference>
<dbReference type="EMBL" id="JADJMH010000034">
    <property type="protein sequence ID" value="MBK7677218.1"/>
    <property type="molecule type" value="Genomic_DNA"/>
</dbReference>
<dbReference type="PANTHER" id="PTHR36505">
    <property type="entry name" value="BLR1072 PROTEIN"/>
    <property type="match status" value="1"/>
</dbReference>
<evidence type="ECO:0000313" key="2">
    <source>
        <dbReference type="EMBL" id="MBK7677218.1"/>
    </source>
</evidence>